<dbReference type="FunCoup" id="A0A2V0PJ62">
    <property type="interactions" value="1650"/>
</dbReference>
<organism evidence="15 16">
    <name type="scientific">Raphidocelis subcapitata</name>
    <dbReference type="NCBI Taxonomy" id="307507"/>
    <lineage>
        <taxon>Eukaryota</taxon>
        <taxon>Viridiplantae</taxon>
        <taxon>Chlorophyta</taxon>
        <taxon>core chlorophytes</taxon>
        <taxon>Chlorophyceae</taxon>
        <taxon>CS clade</taxon>
        <taxon>Sphaeropleales</taxon>
        <taxon>Selenastraceae</taxon>
        <taxon>Raphidocelis</taxon>
    </lineage>
</organism>
<dbReference type="STRING" id="307507.A0A2V0PJ62"/>
<evidence type="ECO:0000256" key="13">
    <source>
        <dbReference type="RuleBase" id="RU000488"/>
    </source>
</evidence>
<protein>
    <submittedName>
        <fullName evidence="15">Mitochondrial substrate carrier protein</fullName>
    </submittedName>
</protein>
<dbReference type="GO" id="GO:0046872">
    <property type="term" value="F:metal ion binding"/>
    <property type="evidence" value="ECO:0007669"/>
    <property type="project" value="UniProtKB-KW"/>
</dbReference>
<sequence length="339" mass="36781">MHPGEPSTAPGAIAAPAAAQHSMQQQWAPLRGGDTQQQQQQQQKQAGERRHPAEDRFRATKFVFAGGLAGAISRTATAPVDRLKMLLQVQESKHLTLRQGLRIMASEGSVRAYFKGNGTNALKIAPETAIKLSLNDWLKHHIGRDHRDIAPWERVMCGGVSGAVGQGLVYPLDTVRTRLAVCHSSEYGGIWQTAVRLARTEGYAAFYRGLVPSMCGILPYAGCDIALFEMLNEHLHARYDGRPPHLAIICAGMASSVFAQFVSYPLALVRTRLQAQGVGGNPIKYSGMTDVFSQTLRNEGVAGLYKGLLPNLIKLAPAAGISWYVFERTKVLLGVDPGS</sequence>
<feature type="region of interest" description="Disordered" evidence="14">
    <location>
        <begin position="1"/>
        <end position="55"/>
    </location>
</feature>
<keyword evidence="16" id="KW-1185">Reference proteome</keyword>
<evidence type="ECO:0000256" key="3">
    <source>
        <dbReference type="ARBA" id="ARBA00022448"/>
    </source>
</evidence>
<keyword evidence="6" id="KW-0677">Repeat</keyword>
<evidence type="ECO:0000256" key="9">
    <source>
        <dbReference type="ARBA" id="ARBA00022989"/>
    </source>
</evidence>
<evidence type="ECO:0000256" key="5">
    <source>
        <dbReference type="ARBA" id="ARBA00022723"/>
    </source>
</evidence>
<feature type="compositionally biased region" description="Low complexity" evidence="14">
    <location>
        <begin position="36"/>
        <end position="45"/>
    </location>
</feature>
<evidence type="ECO:0000256" key="6">
    <source>
        <dbReference type="ARBA" id="ARBA00022737"/>
    </source>
</evidence>
<evidence type="ECO:0000256" key="11">
    <source>
        <dbReference type="ARBA" id="ARBA00023136"/>
    </source>
</evidence>
<reference evidence="15 16" key="1">
    <citation type="journal article" date="2018" name="Sci. Rep.">
        <title>Raphidocelis subcapitata (=Pseudokirchneriella subcapitata) provides an insight into genome evolution and environmental adaptations in the Sphaeropleales.</title>
        <authorList>
            <person name="Suzuki S."/>
            <person name="Yamaguchi H."/>
            <person name="Nakajima N."/>
            <person name="Kawachi M."/>
        </authorList>
    </citation>
    <scope>NUCLEOTIDE SEQUENCE [LARGE SCALE GENOMIC DNA]</scope>
    <source>
        <strain evidence="15 16">NIES-35</strain>
    </source>
</reference>
<evidence type="ECO:0000313" key="15">
    <source>
        <dbReference type="EMBL" id="GBF97940.1"/>
    </source>
</evidence>
<dbReference type="PANTHER" id="PTHR24089">
    <property type="entry name" value="SOLUTE CARRIER FAMILY 25"/>
    <property type="match status" value="1"/>
</dbReference>
<keyword evidence="8" id="KW-0106">Calcium</keyword>
<dbReference type="InterPro" id="IPR023395">
    <property type="entry name" value="MCP_dom_sf"/>
</dbReference>
<dbReference type="EMBL" id="BDRX01000111">
    <property type="protein sequence ID" value="GBF97940.1"/>
    <property type="molecule type" value="Genomic_DNA"/>
</dbReference>
<feature type="compositionally biased region" description="Basic and acidic residues" evidence="14">
    <location>
        <begin position="46"/>
        <end position="55"/>
    </location>
</feature>
<feature type="repeat" description="Solcar" evidence="12">
    <location>
        <begin position="57"/>
        <end position="141"/>
    </location>
</feature>
<dbReference type="GO" id="GO:0005743">
    <property type="term" value="C:mitochondrial inner membrane"/>
    <property type="evidence" value="ECO:0007669"/>
    <property type="project" value="UniProtKB-SubCell"/>
</dbReference>
<evidence type="ECO:0000256" key="2">
    <source>
        <dbReference type="ARBA" id="ARBA00006375"/>
    </source>
</evidence>
<evidence type="ECO:0000256" key="8">
    <source>
        <dbReference type="ARBA" id="ARBA00022837"/>
    </source>
</evidence>
<evidence type="ECO:0000256" key="4">
    <source>
        <dbReference type="ARBA" id="ARBA00022692"/>
    </source>
</evidence>
<dbReference type="PRINTS" id="PR00926">
    <property type="entry name" value="MITOCARRIER"/>
</dbReference>
<comment type="caution">
    <text evidence="15">The sequence shown here is derived from an EMBL/GenBank/DDBJ whole genome shotgun (WGS) entry which is preliminary data.</text>
</comment>
<keyword evidence="3 13" id="KW-0813">Transport</keyword>
<dbReference type="Gene3D" id="1.50.40.10">
    <property type="entry name" value="Mitochondrial carrier domain"/>
    <property type="match status" value="1"/>
</dbReference>
<dbReference type="InterPro" id="IPR018108">
    <property type="entry name" value="MCP_transmembrane"/>
</dbReference>
<feature type="repeat" description="Solcar" evidence="12">
    <location>
        <begin position="243"/>
        <end position="332"/>
    </location>
</feature>
<evidence type="ECO:0000256" key="14">
    <source>
        <dbReference type="SAM" id="MobiDB-lite"/>
    </source>
</evidence>
<feature type="compositionally biased region" description="Low complexity" evidence="14">
    <location>
        <begin position="9"/>
        <end position="19"/>
    </location>
</feature>
<dbReference type="InParanoid" id="A0A2V0PJ62"/>
<dbReference type="AlphaFoldDB" id="A0A2V0PJ62"/>
<dbReference type="SUPFAM" id="SSF103506">
    <property type="entry name" value="Mitochondrial carrier"/>
    <property type="match status" value="1"/>
</dbReference>
<dbReference type="InterPro" id="IPR002067">
    <property type="entry name" value="MCP"/>
</dbReference>
<dbReference type="FunFam" id="1.50.40.10:FF:000016">
    <property type="entry name" value="Solute carrier family 25 member 23"/>
    <property type="match status" value="1"/>
</dbReference>
<evidence type="ECO:0000256" key="12">
    <source>
        <dbReference type="PROSITE-ProRule" id="PRU00282"/>
    </source>
</evidence>
<dbReference type="Pfam" id="PF00153">
    <property type="entry name" value="Mito_carr"/>
    <property type="match status" value="3"/>
</dbReference>
<dbReference type="Proteomes" id="UP000247498">
    <property type="component" value="Unassembled WGS sequence"/>
</dbReference>
<evidence type="ECO:0000313" key="16">
    <source>
        <dbReference type="Proteomes" id="UP000247498"/>
    </source>
</evidence>
<evidence type="ECO:0000256" key="1">
    <source>
        <dbReference type="ARBA" id="ARBA00004448"/>
    </source>
</evidence>
<dbReference type="OrthoDB" id="270584at2759"/>
<keyword evidence="4 12" id="KW-0812">Transmembrane</keyword>
<keyword evidence="10" id="KW-0496">Mitochondrion</keyword>
<gene>
    <name evidence="15" type="ORF">Rsub_10613</name>
</gene>
<accession>A0A2V0PJ62</accession>
<name>A0A2V0PJ62_9CHLO</name>
<evidence type="ECO:0000256" key="10">
    <source>
        <dbReference type="ARBA" id="ARBA00023128"/>
    </source>
</evidence>
<comment type="subcellular location">
    <subcellularLocation>
        <location evidence="1">Mitochondrion inner membrane</location>
        <topology evidence="1">Multi-pass membrane protein</topology>
    </subcellularLocation>
</comment>
<keyword evidence="11 12" id="KW-0472">Membrane</keyword>
<proteinExistence type="inferred from homology"/>
<dbReference type="GO" id="GO:0055085">
    <property type="term" value="P:transmembrane transport"/>
    <property type="evidence" value="ECO:0007669"/>
    <property type="project" value="InterPro"/>
</dbReference>
<dbReference type="PROSITE" id="PS50920">
    <property type="entry name" value="SOLCAR"/>
    <property type="match status" value="3"/>
</dbReference>
<keyword evidence="9" id="KW-1133">Transmembrane helix</keyword>
<comment type="similarity">
    <text evidence="2 13">Belongs to the mitochondrial carrier (TC 2.A.29) family.</text>
</comment>
<keyword evidence="7" id="KW-0999">Mitochondrion inner membrane</keyword>
<keyword evidence="5" id="KW-0479">Metal-binding</keyword>
<feature type="repeat" description="Solcar" evidence="12">
    <location>
        <begin position="153"/>
        <end position="234"/>
    </location>
</feature>
<evidence type="ECO:0000256" key="7">
    <source>
        <dbReference type="ARBA" id="ARBA00022792"/>
    </source>
</evidence>